<evidence type="ECO:0000256" key="2">
    <source>
        <dbReference type="ARBA" id="ARBA00022692"/>
    </source>
</evidence>
<dbReference type="InterPro" id="IPR044880">
    <property type="entry name" value="NCX_ion-bd_dom_sf"/>
</dbReference>
<dbReference type="PANTHER" id="PTHR10846">
    <property type="entry name" value="SODIUM/POTASSIUM/CALCIUM EXCHANGER"/>
    <property type="match status" value="1"/>
</dbReference>
<dbReference type="GO" id="GO:0005262">
    <property type="term" value="F:calcium channel activity"/>
    <property type="evidence" value="ECO:0007669"/>
    <property type="project" value="TreeGrafter"/>
</dbReference>
<feature type="transmembrane region" description="Helical" evidence="5">
    <location>
        <begin position="244"/>
        <end position="270"/>
    </location>
</feature>
<feature type="transmembrane region" description="Helical" evidence="5">
    <location>
        <begin position="110"/>
        <end position="129"/>
    </location>
</feature>
<dbReference type="NCBIfam" id="TIGR00367">
    <property type="entry name" value="calcium/sodium antiporter"/>
    <property type="match status" value="1"/>
</dbReference>
<dbReference type="InterPro" id="IPR004837">
    <property type="entry name" value="NaCa_Exmemb"/>
</dbReference>
<dbReference type="FunCoup" id="D6Z700">
    <property type="interactions" value="116"/>
</dbReference>
<dbReference type="HOGENOM" id="CLU_007948_0_3_7"/>
<keyword evidence="4 5" id="KW-0472">Membrane</keyword>
<feature type="transmembrane region" description="Helical" evidence="5">
    <location>
        <begin position="276"/>
        <end position="297"/>
    </location>
</feature>
<dbReference type="InterPro" id="IPR004481">
    <property type="entry name" value="K/Na/Ca-exchanger"/>
</dbReference>
<dbReference type="InParanoid" id="D6Z700"/>
<evidence type="ECO:0000256" key="1">
    <source>
        <dbReference type="ARBA" id="ARBA00004141"/>
    </source>
</evidence>
<dbReference type="GO" id="GO:0005886">
    <property type="term" value="C:plasma membrane"/>
    <property type="evidence" value="ECO:0007669"/>
    <property type="project" value="TreeGrafter"/>
</dbReference>
<feature type="transmembrane region" description="Helical" evidence="5">
    <location>
        <begin position="304"/>
        <end position="320"/>
    </location>
</feature>
<evidence type="ECO:0000313" key="7">
    <source>
        <dbReference type="EMBL" id="ADH86987.1"/>
    </source>
</evidence>
<feature type="domain" description="Sodium/calcium exchanger membrane region" evidence="6">
    <location>
        <begin position="9"/>
        <end position="149"/>
    </location>
</feature>
<keyword evidence="3 5" id="KW-1133">Transmembrane helix</keyword>
<dbReference type="OrthoDB" id="9794225at2"/>
<comment type="subcellular location">
    <subcellularLocation>
        <location evidence="1">Membrane</location>
        <topology evidence="1">Multi-pass membrane protein</topology>
    </subcellularLocation>
</comment>
<feature type="transmembrane region" description="Helical" evidence="5">
    <location>
        <begin position="135"/>
        <end position="152"/>
    </location>
</feature>
<dbReference type="RefSeq" id="WP_013164501.1">
    <property type="nucleotide sequence ID" value="NC_014216.1"/>
</dbReference>
<dbReference type="GO" id="GO:0006874">
    <property type="term" value="P:intracellular calcium ion homeostasis"/>
    <property type="evidence" value="ECO:0007669"/>
    <property type="project" value="TreeGrafter"/>
</dbReference>
<feature type="transmembrane region" description="Helical" evidence="5">
    <location>
        <begin position="173"/>
        <end position="192"/>
    </location>
</feature>
<dbReference type="Proteomes" id="UP000001508">
    <property type="component" value="Chromosome"/>
</dbReference>
<feature type="transmembrane region" description="Helical" evidence="5">
    <location>
        <begin position="6"/>
        <end position="31"/>
    </location>
</feature>
<dbReference type="GO" id="GO:0008273">
    <property type="term" value="F:calcium, potassium:sodium antiporter activity"/>
    <property type="evidence" value="ECO:0007669"/>
    <property type="project" value="TreeGrafter"/>
</dbReference>
<dbReference type="eggNOG" id="COG0530">
    <property type="taxonomic scope" value="Bacteria"/>
</dbReference>
<keyword evidence="8" id="KW-1185">Reference proteome</keyword>
<feature type="domain" description="Sodium/calcium exchanger membrane region" evidence="6">
    <location>
        <begin position="180"/>
        <end position="319"/>
    </location>
</feature>
<dbReference type="EMBL" id="CP001940">
    <property type="protein sequence ID" value="ADH86987.1"/>
    <property type="molecule type" value="Genomic_DNA"/>
</dbReference>
<keyword evidence="2 5" id="KW-0812">Transmembrane</keyword>
<dbReference type="Pfam" id="PF01699">
    <property type="entry name" value="Na_Ca_ex"/>
    <property type="match status" value="2"/>
</dbReference>
<reference evidence="8" key="1">
    <citation type="submission" date="2010-02" db="EMBL/GenBank/DDBJ databases">
        <title>Complete sequence of Desulfurivibrio alkaliphilus AHT2.</title>
        <authorList>
            <consortium name="US DOE Joint Genome Institute"/>
            <person name="Pitluck S."/>
            <person name="Chertkov O."/>
            <person name="Detter J.C."/>
            <person name="Han C."/>
            <person name="Tapia R."/>
            <person name="Larimer F."/>
            <person name="Land M."/>
            <person name="Hauser L."/>
            <person name="Kyrpides N."/>
            <person name="Mikhailova N."/>
            <person name="Sorokin D.Y."/>
            <person name="Muyzer G."/>
            <person name="Woyke T."/>
        </authorList>
    </citation>
    <scope>NUCLEOTIDE SEQUENCE [LARGE SCALE GENOMIC DNA]</scope>
    <source>
        <strain evidence="8">DSM 19089 / UNIQEM U267 / AHT2</strain>
    </source>
</reference>
<sequence length="321" mass="33788">MTETTLLWPLLILLSGLLLLWGGGELLVGGARRLARLWGMSPLLIGLTVVAFGTSLPELFVSLAASWRGHPEIMLGNVVGSNIANIGLILALVLLLVPLRLAFRTVVLELGLLHLATALLLALAFYGFFPRPVGLLFVGALIFYTSWAYRGSNRAGKEAALQQDPEIQTKPGGGGAVALALLLVLGGLAALAGGAELFIQGAVAVASYFGVAELVIGLTLAAIGTSLPELATCLVAVRHRQDALVVGNIIGSNLFNLLMVLGVTASLMPFALPPVLLARDLPVMLAFSLLLLVMLYLRERLSRGLGVVLLATYLLYIVSLV</sequence>
<evidence type="ECO:0000256" key="3">
    <source>
        <dbReference type="ARBA" id="ARBA00022989"/>
    </source>
</evidence>
<dbReference type="AlphaFoldDB" id="D6Z700"/>
<proteinExistence type="predicted"/>
<name>D6Z700_DESAT</name>
<gene>
    <name evidence="7" type="ordered locus">DaAHT2_2322</name>
</gene>
<dbReference type="STRING" id="589865.DaAHT2_2322"/>
<dbReference type="PANTHER" id="PTHR10846:SF8">
    <property type="entry name" value="INNER MEMBRANE PROTEIN YRBG"/>
    <property type="match status" value="1"/>
</dbReference>
<evidence type="ECO:0000256" key="4">
    <source>
        <dbReference type="ARBA" id="ARBA00023136"/>
    </source>
</evidence>
<evidence type="ECO:0000256" key="5">
    <source>
        <dbReference type="SAM" id="Phobius"/>
    </source>
</evidence>
<accession>D6Z700</accession>
<evidence type="ECO:0000313" key="8">
    <source>
        <dbReference type="Proteomes" id="UP000001508"/>
    </source>
</evidence>
<evidence type="ECO:0000259" key="6">
    <source>
        <dbReference type="Pfam" id="PF01699"/>
    </source>
</evidence>
<feature type="transmembrane region" description="Helical" evidence="5">
    <location>
        <begin position="43"/>
        <end position="63"/>
    </location>
</feature>
<organism evidence="7 8">
    <name type="scientific">Desulfurivibrio alkaliphilus (strain DSM 19089 / UNIQEM U267 / AHT2)</name>
    <dbReference type="NCBI Taxonomy" id="589865"/>
    <lineage>
        <taxon>Bacteria</taxon>
        <taxon>Pseudomonadati</taxon>
        <taxon>Thermodesulfobacteriota</taxon>
        <taxon>Desulfobulbia</taxon>
        <taxon>Desulfobulbales</taxon>
        <taxon>Desulfobulbaceae</taxon>
        <taxon>Desulfurivibrio</taxon>
    </lineage>
</organism>
<protein>
    <submittedName>
        <fullName evidence="7">Na+/Ca+ antiporter, CaCA family</fullName>
    </submittedName>
</protein>
<feature type="transmembrane region" description="Helical" evidence="5">
    <location>
        <begin position="83"/>
        <end position="103"/>
    </location>
</feature>
<dbReference type="KEGG" id="dak:DaAHT2_2322"/>
<dbReference type="Gene3D" id="1.20.1420.30">
    <property type="entry name" value="NCX, central ion-binding region"/>
    <property type="match status" value="2"/>
</dbReference>